<evidence type="ECO:0000256" key="2">
    <source>
        <dbReference type="PIRNR" id="PIRNR006276"/>
    </source>
</evidence>
<comment type="similarity">
    <text evidence="1 2">Belongs to the universal stress protein A family.</text>
</comment>
<sequence>MKKILVAINIEKNADRLLAKAEEFAQAFGSKIWILHVSEPDPDDYLGLEAGPQYAQDKRVENRKKEGELVKRMAESLQQKNIEAEAVQLKGSTVKMIKKEVQNINADLVIAGHHKKNFFYDMFVGSIGQDLMDELDVPVLLVPVKHRSKK</sequence>
<dbReference type="Pfam" id="PF00582">
    <property type="entry name" value="Usp"/>
    <property type="match status" value="1"/>
</dbReference>
<dbReference type="CDD" id="cd00293">
    <property type="entry name" value="USP-like"/>
    <property type="match status" value="1"/>
</dbReference>
<evidence type="ECO:0000256" key="1">
    <source>
        <dbReference type="ARBA" id="ARBA00008791"/>
    </source>
</evidence>
<dbReference type="Gene3D" id="3.40.50.620">
    <property type="entry name" value="HUPs"/>
    <property type="match status" value="1"/>
</dbReference>
<dbReference type="PANTHER" id="PTHR46268:SF6">
    <property type="entry name" value="UNIVERSAL STRESS PROTEIN UP12"/>
    <property type="match status" value="1"/>
</dbReference>
<evidence type="ECO:0000313" key="5">
    <source>
        <dbReference type="Proteomes" id="UP001163981"/>
    </source>
</evidence>
<dbReference type="PANTHER" id="PTHR46268">
    <property type="entry name" value="STRESS RESPONSE PROTEIN NHAX"/>
    <property type="match status" value="1"/>
</dbReference>
<protein>
    <recommendedName>
        <fullName evidence="2">Universal stress protein</fullName>
    </recommendedName>
</protein>
<evidence type="ECO:0000313" key="4">
    <source>
        <dbReference type="EMBL" id="UZH54586.1"/>
    </source>
</evidence>
<proteinExistence type="inferred from homology"/>
<dbReference type="InterPro" id="IPR006016">
    <property type="entry name" value="UspA"/>
</dbReference>
<gene>
    <name evidence="4" type="ORF">JRG66_11470</name>
</gene>
<dbReference type="SUPFAM" id="SSF52402">
    <property type="entry name" value="Adenine nucleotide alpha hydrolases-like"/>
    <property type="match status" value="1"/>
</dbReference>
<dbReference type="PRINTS" id="PR01438">
    <property type="entry name" value="UNVRSLSTRESS"/>
</dbReference>
<dbReference type="InterPro" id="IPR006015">
    <property type="entry name" value="Universal_stress_UspA"/>
</dbReference>
<dbReference type="InterPro" id="IPR014729">
    <property type="entry name" value="Rossmann-like_a/b/a_fold"/>
</dbReference>
<comment type="subcellular location">
    <subcellularLocation>
        <location evidence="2">Cytoplasm</location>
    </subcellularLocation>
</comment>
<dbReference type="PIRSF" id="PIRSF006276">
    <property type="entry name" value="UspA"/>
    <property type="match status" value="1"/>
</dbReference>
<reference evidence="4" key="1">
    <citation type="submission" date="2021-02" db="EMBL/GenBank/DDBJ databases">
        <title>Salinimicrobium sp. nov. isolated from seawater in Tongyeong, Republic of Korea.</title>
        <authorList>
            <person name="Lee S.-J."/>
        </authorList>
    </citation>
    <scope>NUCLEOTIDE SEQUENCE</scope>
    <source>
        <strain evidence="4">HN-2-9-2</strain>
    </source>
</reference>
<dbReference type="RefSeq" id="WP_265162914.1">
    <property type="nucleotide sequence ID" value="NZ_CP069620.1"/>
</dbReference>
<organism evidence="4 5">
    <name type="scientific">Salinimicrobium tongyeongense</name>
    <dbReference type="NCBI Taxonomy" id="2809707"/>
    <lineage>
        <taxon>Bacteria</taxon>
        <taxon>Pseudomonadati</taxon>
        <taxon>Bacteroidota</taxon>
        <taxon>Flavobacteriia</taxon>
        <taxon>Flavobacteriales</taxon>
        <taxon>Flavobacteriaceae</taxon>
        <taxon>Salinimicrobium</taxon>
    </lineage>
</organism>
<accession>A0ABY6NPR8</accession>
<dbReference type="EMBL" id="CP069620">
    <property type="protein sequence ID" value="UZH54586.1"/>
    <property type="molecule type" value="Genomic_DNA"/>
</dbReference>
<name>A0ABY6NPR8_9FLAO</name>
<keyword evidence="5" id="KW-1185">Reference proteome</keyword>
<dbReference type="Proteomes" id="UP001163981">
    <property type="component" value="Chromosome"/>
</dbReference>
<evidence type="ECO:0000259" key="3">
    <source>
        <dbReference type="Pfam" id="PF00582"/>
    </source>
</evidence>
<feature type="domain" description="UspA" evidence="3">
    <location>
        <begin position="1"/>
        <end position="143"/>
    </location>
</feature>
<keyword evidence="2" id="KW-0963">Cytoplasm</keyword>